<dbReference type="PANTHER" id="PTHR46401">
    <property type="entry name" value="GLYCOSYLTRANSFERASE WBBK-RELATED"/>
    <property type="match status" value="1"/>
</dbReference>
<organism evidence="3 4">
    <name type="scientific">Pedobacter jejuensis</name>
    <dbReference type="NCBI Taxonomy" id="1268550"/>
    <lineage>
        <taxon>Bacteria</taxon>
        <taxon>Pseudomonadati</taxon>
        <taxon>Bacteroidota</taxon>
        <taxon>Sphingobacteriia</taxon>
        <taxon>Sphingobacteriales</taxon>
        <taxon>Sphingobacteriaceae</taxon>
        <taxon>Pedobacter</taxon>
    </lineage>
</organism>
<evidence type="ECO:0000259" key="2">
    <source>
        <dbReference type="Pfam" id="PF00534"/>
    </source>
</evidence>
<evidence type="ECO:0000256" key="1">
    <source>
        <dbReference type="ARBA" id="ARBA00022679"/>
    </source>
</evidence>
<dbReference type="Gene3D" id="3.40.50.2000">
    <property type="entry name" value="Glycogen Phosphorylase B"/>
    <property type="match status" value="1"/>
</dbReference>
<accession>A0A3N0BLJ7</accession>
<dbReference type="PANTHER" id="PTHR46401:SF2">
    <property type="entry name" value="GLYCOSYLTRANSFERASE WBBK-RELATED"/>
    <property type="match status" value="1"/>
</dbReference>
<reference evidence="3 4" key="1">
    <citation type="submission" date="2018-10" db="EMBL/GenBank/DDBJ databases">
        <title>Genome sequencing of Pedobacter jejuensis TNB23.</title>
        <authorList>
            <person name="Cho Y.-J."/>
            <person name="Cho A."/>
            <person name="Kim O.-S."/>
        </authorList>
    </citation>
    <scope>NUCLEOTIDE SEQUENCE [LARGE SCALE GENOMIC DNA]</scope>
    <source>
        <strain evidence="3 4">TNB23</strain>
    </source>
</reference>
<evidence type="ECO:0000313" key="4">
    <source>
        <dbReference type="Proteomes" id="UP000274046"/>
    </source>
</evidence>
<sequence length="411" mass="47237">MKKIAIVVQRYGLEVNGGAEYHCRILAEKLNPLFNLEVITSCAKDYTTWRNEYQKGISNINGVKIRRFEVAQERNKKKTQSIERKLRKKTFFQKTLRFFGLLNFVENLPGQYNNAEESGKEWAKQQGPYSPSLIDFLSNNKQDYDAIIFFTYLYFPTFYGLQIAPERSILIPTAHDEPPIYFPNFKSFFKLPKAILYNTKAEQHFVNKLFHNEAIYSDVVGVGINEYVKHQNENSLGIRDPYIVYIGRIDPAKGCDILFEYFLEYKKTDISNLKLMLIGQSFMNIPVSNSILPQGFVSEEIKANCLQHAKALIIPSFYESLSLVTLESMMAGIPVIANDFSEVLKDHIENSQGGYLFSDAETFTKALDNLMNPSTDLELLKNNAKKYVLKNYNWNVVIDKVSKAIDYVASE</sequence>
<dbReference type="SUPFAM" id="SSF53756">
    <property type="entry name" value="UDP-Glycosyltransferase/glycogen phosphorylase"/>
    <property type="match status" value="1"/>
</dbReference>
<gene>
    <name evidence="3" type="ORF">D7004_19585</name>
</gene>
<keyword evidence="1 3" id="KW-0808">Transferase</keyword>
<dbReference type="Proteomes" id="UP000274046">
    <property type="component" value="Unassembled WGS sequence"/>
</dbReference>
<dbReference type="Pfam" id="PF00534">
    <property type="entry name" value="Glycos_transf_1"/>
    <property type="match status" value="1"/>
</dbReference>
<dbReference type="CDD" id="cd03801">
    <property type="entry name" value="GT4_PimA-like"/>
    <property type="match status" value="1"/>
</dbReference>
<comment type="caution">
    <text evidence="3">The sequence shown here is derived from an EMBL/GenBank/DDBJ whole genome shotgun (WGS) entry which is preliminary data.</text>
</comment>
<dbReference type="InterPro" id="IPR001296">
    <property type="entry name" value="Glyco_trans_1"/>
</dbReference>
<dbReference type="GO" id="GO:0016757">
    <property type="term" value="F:glycosyltransferase activity"/>
    <property type="evidence" value="ECO:0007669"/>
    <property type="project" value="InterPro"/>
</dbReference>
<dbReference type="OrthoDB" id="502646at2"/>
<keyword evidence="4" id="KW-1185">Reference proteome</keyword>
<proteinExistence type="predicted"/>
<dbReference type="EMBL" id="RBEE01000045">
    <property type="protein sequence ID" value="RNL49617.1"/>
    <property type="molecule type" value="Genomic_DNA"/>
</dbReference>
<feature type="domain" description="Glycosyl transferase family 1" evidence="2">
    <location>
        <begin position="239"/>
        <end position="386"/>
    </location>
</feature>
<dbReference type="GO" id="GO:0009103">
    <property type="term" value="P:lipopolysaccharide biosynthetic process"/>
    <property type="evidence" value="ECO:0007669"/>
    <property type="project" value="TreeGrafter"/>
</dbReference>
<protein>
    <submittedName>
        <fullName evidence="3">Glycosyltransferase family 1 protein</fullName>
    </submittedName>
</protein>
<dbReference type="AlphaFoldDB" id="A0A3N0BLJ7"/>
<evidence type="ECO:0000313" key="3">
    <source>
        <dbReference type="EMBL" id="RNL49617.1"/>
    </source>
</evidence>
<name>A0A3N0BLJ7_9SPHI</name>